<dbReference type="GO" id="GO:0005886">
    <property type="term" value="C:plasma membrane"/>
    <property type="evidence" value="ECO:0007669"/>
    <property type="project" value="TreeGrafter"/>
</dbReference>
<dbReference type="InterPro" id="IPR000160">
    <property type="entry name" value="GGDEF_dom"/>
</dbReference>
<reference evidence="6" key="1">
    <citation type="submission" date="2018-09" db="EMBL/GenBank/DDBJ databases">
        <authorList>
            <person name="Zhu H."/>
        </authorList>
    </citation>
    <scope>NUCLEOTIDE SEQUENCE [LARGE SCALE GENOMIC DNA]</scope>
    <source>
        <strain evidence="6">K1S02-23</strain>
    </source>
</reference>
<gene>
    <name evidence="5" type="ORF">D3878_19635</name>
</gene>
<dbReference type="RefSeq" id="WP_119787026.1">
    <property type="nucleotide sequence ID" value="NZ_QYUQ01000002.1"/>
</dbReference>
<name>A0A3A3G6S8_9BURK</name>
<dbReference type="InterPro" id="IPR050469">
    <property type="entry name" value="Diguanylate_Cyclase"/>
</dbReference>
<proteinExistence type="predicted"/>
<dbReference type="GO" id="GO:1902201">
    <property type="term" value="P:negative regulation of bacterial-type flagellum-dependent cell motility"/>
    <property type="evidence" value="ECO:0007669"/>
    <property type="project" value="TreeGrafter"/>
</dbReference>
<dbReference type="GO" id="GO:0052621">
    <property type="term" value="F:diguanylate cyclase activity"/>
    <property type="evidence" value="ECO:0007669"/>
    <property type="project" value="UniProtKB-EC"/>
</dbReference>
<comment type="catalytic activity">
    <reaction evidence="2">
        <text>2 GTP = 3',3'-c-di-GMP + 2 diphosphate</text>
        <dbReference type="Rhea" id="RHEA:24898"/>
        <dbReference type="ChEBI" id="CHEBI:33019"/>
        <dbReference type="ChEBI" id="CHEBI:37565"/>
        <dbReference type="ChEBI" id="CHEBI:58805"/>
        <dbReference type="EC" id="2.7.7.65"/>
    </reaction>
</comment>
<dbReference type="PANTHER" id="PTHR45138:SF9">
    <property type="entry name" value="DIGUANYLATE CYCLASE DGCM-RELATED"/>
    <property type="match status" value="1"/>
</dbReference>
<evidence type="ECO:0000256" key="2">
    <source>
        <dbReference type="ARBA" id="ARBA00034247"/>
    </source>
</evidence>
<accession>A0A3A3G6S8</accession>
<dbReference type="CDD" id="cd01949">
    <property type="entry name" value="GGDEF"/>
    <property type="match status" value="1"/>
</dbReference>
<dbReference type="SMART" id="SM00267">
    <property type="entry name" value="GGDEF"/>
    <property type="match status" value="1"/>
</dbReference>
<dbReference type="Proteomes" id="UP000266327">
    <property type="component" value="Unassembled WGS sequence"/>
</dbReference>
<keyword evidence="6" id="KW-1185">Reference proteome</keyword>
<dbReference type="EC" id="2.7.7.65" evidence="1"/>
<dbReference type="PROSITE" id="PS50887">
    <property type="entry name" value="GGDEF"/>
    <property type="match status" value="1"/>
</dbReference>
<dbReference type="InterPro" id="IPR029787">
    <property type="entry name" value="Nucleotide_cyclase"/>
</dbReference>
<dbReference type="AlphaFoldDB" id="A0A3A3G6S8"/>
<evidence type="ECO:0000313" key="5">
    <source>
        <dbReference type="EMBL" id="RJG03534.1"/>
    </source>
</evidence>
<evidence type="ECO:0000256" key="3">
    <source>
        <dbReference type="SAM" id="Coils"/>
    </source>
</evidence>
<feature type="coiled-coil region" evidence="3">
    <location>
        <begin position="169"/>
        <end position="203"/>
    </location>
</feature>
<dbReference type="NCBIfam" id="TIGR00254">
    <property type="entry name" value="GGDEF"/>
    <property type="match status" value="1"/>
</dbReference>
<evidence type="ECO:0000313" key="6">
    <source>
        <dbReference type="Proteomes" id="UP000266327"/>
    </source>
</evidence>
<sequence length="378" mass="41430">MTPQRTSTSAIELHRLLALSRDLLQTADFGSALAYIGPAIRDLLASDGAFLLMSMGGHDHGVEFDRNGAAHPARKESFLYQYARQAMDKASMFLLAAAEPGGVAAQAGNLSAGGIASMLAVTFPQVNPLGVLLVFWHKKKREPFLARRVALMQQLTELICASAGSLDSRGGLERQVSAQTDEIAEITEEHVQEMQRRDRVEAEMYRISTTDVMTGLKNRRGFFLQAEQSFKVAQRRRLISAVIFADVDGLKAVNDTLGHAVGDQLIRDSARIFQAAFRASDVVARFGGDEFVAFTLDASQPEAILARIQENIDAFNQHASRPYQVAVSTGIVQCDPASALSLADHLLMADKQMYAQKTQQHHFMPSRPVPSPTDLPRH</sequence>
<dbReference type="Pfam" id="PF00990">
    <property type="entry name" value="GGDEF"/>
    <property type="match status" value="1"/>
</dbReference>
<feature type="domain" description="GGDEF" evidence="4">
    <location>
        <begin position="238"/>
        <end position="368"/>
    </location>
</feature>
<dbReference type="SUPFAM" id="SSF55073">
    <property type="entry name" value="Nucleotide cyclase"/>
    <property type="match status" value="1"/>
</dbReference>
<evidence type="ECO:0000256" key="1">
    <source>
        <dbReference type="ARBA" id="ARBA00012528"/>
    </source>
</evidence>
<dbReference type="OrthoDB" id="5571399at2"/>
<comment type="caution">
    <text evidence="5">The sequence shown here is derived from an EMBL/GenBank/DDBJ whole genome shotgun (WGS) entry which is preliminary data.</text>
</comment>
<evidence type="ECO:0000259" key="4">
    <source>
        <dbReference type="PROSITE" id="PS50887"/>
    </source>
</evidence>
<dbReference type="EMBL" id="QYUQ01000002">
    <property type="protein sequence ID" value="RJG03534.1"/>
    <property type="molecule type" value="Genomic_DNA"/>
</dbReference>
<dbReference type="Gene3D" id="3.30.70.270">
    <property type="match status" value="1"/>
</dbReference>
<keyword evidence="3" id="KW-0175">Coiled coil</keyword>
<dbReference type="PANTHER" id="PTHR45138">
    <property type="entry name" value="REGULATORY COMPONENTS OF SENSORY TRANSDUCTION SYSTEM"/>
    <property type="match status" value="1"/>
</dbReference>
<dbReference type="InterPro" id="IPR043128">
    <property type="entry name" value="Rev_trsase/Diguanyl_cyclase"/>
</dbReference>
<protein>
    <recommendedName>
        <fullName evidence="1">diguanylate cyclase</fullName>
        <ecNumber evidence="1">2.7.7.65</ecNumber>
    </recommendedName>
</protein>
<dbReference type="GO" id="GO:0043709">
    <property type="term" value="P:cell adhesion involved in single-species biofilm formation"/>
    <property type="evidence" value="ECO:0007669"/>
    <property type="project" value="TreeGrafter"/>
</dbReference>
<organism evidence="5 6">
    <name type="scientific">Noviherbaspirillum sedimenti</name>
    <dbReference type="NCBI Taxonomy" id="2320865"/>
    <lineage>
        <taxon>Bacteria</taxon>
        <taxon>Pseudomonadati</taxon>
        <taxon>Pseudomonadota</taxon>
        <taxon>Betaproteobacteria</taxon>
        <taxon>Burkholderiales</taxon>
        <taxon>Oxalobacteraceae</taxon>
        <taxon>Noviherbaspirillum</taxon>
    </lineage>
</organism>